<dbReference type="AlphaFoldDB" id="A0A5N6QH79"/>
<accession>A0A5N6QH79</accession>
<protein>
    <recommendedName>
        <fullName evidence="4">Legume lectin domain-containing protein</fullName>
    </recommendedName>
</protein>
<organism evidence="2 3">
    <name type="scientific">Carpinus fangiana</name>
    <dbReference type="NCBI Taxonomy" id="176857"/>
    <lineage>
        <taxon>Eukaryota</taxon>
        <taxon>Viridiplantae</taxon>
        <taxon>Streptophyta</taxon>
        <taxon>Embryophyta</taxon>
        <taxon>Tracheophyta</taxon>
        <taxon>Spermatophyta</taxon>
        <taxon>Magnoliopsida</taxon>
        <taxon>eudicotyledons</taxon>
        <taxon>Gunneridae</taxon>
        <taxon>Pentapetalae</taxon>
        <taxon>rosids</taxon>
        <taxon>fabids</taxon>
        <taxon>Fagales</taxon>
        <taxon>Betulaceae</taxon>
        <taxon>Carpinus</taxon>
    </lineage>
</organism>
<evidence type="ECO:0000313" key="3">
    <source>
        <dbReference type="Proteomes" id="UP000327013"/>
    </source>
</evidence>
<evidence type="ECO:0000313" key="2">
    <source>
        <dbReference type="EMBL" id="KAE7998507.1"/>
    </source>
</evidence>
<sequence>MEDSSQWLKMIVLLLCLQILGLASAHGRVGDAMHPLSKINIHKATLALRDSVSIKASPLILGLKFEFGNDGGLSPTGVLPRRRRFDLGPVQERSRIKTLALSSSRVDLR</sequence>
<keyword evidence="3" id="KW-1185">Reference proteome</keyword>
<evidence type="ECO:0000256" key="1">
    <source>
        <dbReference type="SAM" id="SignalP"/>
    </source>
</evidence>
<proteinExistence type="predicted"/>
<feature type="chain" id="PRO_5024297613" description="Legume lectin domain-containing protein" evidence="1">
    <location>
        <begin position="26"/>
        <end position="109"/>
    </location>
</feature>
<reference evidence="2 3" key="1">
    <citation type="submission" date="2019-06" db="EMBL/GenBank/DDBJ databases">
        <title>A chromosomal-level reference genome of Carpinus fangiana (Coryloideae, Betulaceae).</title>
        <authorList>
            <person name="Yang X."/>
            <person name="Wang Z."/>
            <person name="Zhang L."/>
            <person name="Hao G."/>
            <person name="Liu J."/>
            <person name="Yang Y."/>
        </authorList>
    </citation>
    <scope>NUCLEOTIDE SEQUENCE [LARGE SCALE GENOMIC DNA]</scope>
    <source>
        <strain evidence="2">Cfa_2016G</strain>
        <tissue evidence="2">Leaf</tissue>
    </source>
</reference>
<keyword evidence="1" id="KW-0732">Signal</keyword>
<feature type="signal peptide" evidence="1">
    <location>
        <begin position="1"/>
        <end position="25"/>
    </location>
</feature>
<dbReference type="Proteomes" id="UP000327013">
    <property type="component" value="Chromosome 1"/>
</dbReference>
<evidence type="ECO:0008006" key="4">
    <source>
        <dbReference type="Google" id="ProtNLM"/>
    </source>
</evidence>
<gene>
    <name evidence="2" type="ORF">FH972_003047</name>
</gene>
<dbReference type="EMBL" id="CM017321">
    <property type="protein sequence ID" value="KAE7998507.1"/>
    <property type="molecule type" value="Genomic_DNA"/>
</dbReference>
<name>A0A5N6QH79_9ROSI</name>